<accession>A0A7M1RXX8</accession>
<evidence type="ECO:0000313" key="2">
    <source>
        <dbReference type="Proteomes" id="UP000594132"/>
    </source>
</evidence>
<dbReference type="RefSeq" id="YP_010111376.1">
    <property type="nucleotide sequence ID" value="NC_055880.1"/>
</dbReference>
<sequence length="113" mass="13172">MINSIVEGLNRVLEHEREIRGISASGFFKIYSNSQDISFGRLSKTKWIVAYIKPGKHPVEAFYFELTYNPRRDDYLATIDMMLTTQIIYFVKSDNWEKVINGEDIQPVPDTSY</sequence>
<keyword evidence="2" id="KW-1185">Reference proteome</keyword>
<proteinExistence type="predicted"/>
<name>A0A7M1RXX8_9CAUD</name>
<evidence type="ECO:0000313" key="1">
    <source>
        <dbReference type="EMBL" id="QOR59218.1"/>
    </source>
</evidence>
<dbReference type="KEGG" id="vg:65129739"/>
<protein>
    <submittedName>
        <fullName evidence="1">Uncharacterized protein</fullName>
    </submittedName>
</protein>
<reference evidence="1 2" key="1">
    <citation type="submission" date="2020-07" db="EMBL/GenBank/DDBJ databases">
        <title>Taxonomic proposal: Crassvirales, a new order of highly abundant and diverse bacterial viruses.</title>
        <authorList>
            <person name="Shkoporov A.N."/>
            <person name="Stockdale S.R."/>
            <person name="Guerin E."/>
            <person name="Ross R.P."/>
            <person name="Hill C."/>
        </authorList>
    </citation>
    <scope>NUCLEOTIDE SEQUENCE [LARGE SCALE GENOMIC DNA]</scope>
</reference>
<dbReference type="GeneID" id="65129739"/>
<dbReference type="Proteomes" id="UP000594132">
    <property type="component" value="Segment"/>
</dbReference>
<dbReference type="EMBL" id="MT774387">
    <property type="protein sequence ID" value="QOR59218.1"/>
    <property type="molecule type" value="Genomic_DNA"/>
</dbReference>
<organism evidence="1 2">
    <name type="scientific">uncultured phage cr111_1</name>
    <dbReference type="NCBI Taxonomy" id="2772071"/>
    <lineage>
        <taxon>Viruses</taxon>
        <taxon>Duplodnaviria</taxon>
        <taxon>Heunggongvirae</taxon>
        <taxon>Uroviricota</taxon>
        <taxon>Caudoviricetes</taxon>
        <taxon>Crassvirales</taxon>
        <taxon>Steigviridae</taxon>
        <taxon>Asinivirinae</taxon>
        <taxon>Lahndsivirus</taxon>
        <taxon>Lahndsivirus rarus</taxon>
    </lineage>
</organism>